<keyword evidence="1" id="KW-1133">Transmembrane helix</keyword>
<name>A0A2A4XIW4_9GAMM</name>
<dbReference type="InterPro" id="IPR003594">
    <property type="entry name" value="HATPase_dom"/>
</dbReference>
<sequence>MASLYPYLILIGSSIILATGWLLGQARRRAHIINELVSLNEKLGFDLPNLLRHCWEPLEKAGFKGISWHLDWFGSSLSKTEGSQGDVFIHRKLEVDDITLSVKLYDGNRRFEQRYFSTVLSESFFLLLYTDMWVKLGTVQGAFAQTAKLSVFLQHDMKNIVQLISLVSEQLENTPAGKEEKLLDSLRSVMPILHERSERFLSTLSNNAPTENMKPVNISEALRKTADIHNLKIDIQGSGQVLINEQSLNSICDNLFGNYIDQNRRNPEIDLEIEICIIDSDTDLEISIKDHNGKPCMWPERLFEPFWSEKGDGLGIGLYHARQLVQGAGGTLQAITPGNDPMEFVITLPKSV</sequence>
<reference evidence="4" key="1">
    <citation type="submission" date="2017-08" db="EMBL/GenBank/DDBJ databases">
        <title>A dynamic microbial community with high functional redundancy inhabits the cold, oxic subseafloor aquifer.</title>
        <authorList>
            <person name="Tully B.J."/>
            <person name="Wheat C.G."/>
            <person name="Glazer B.T."/>
            <person name="Huber J.A."/>
        </authorList>
    </citation>
    <scope>NUCLEOTIDE SEQUENCE [LARGE SCALE GENOMIC DNA]</scope>
</reference>
<evidence type="ECO:0000259" key="2">
    <source>
        <dbReference type="PROSITE" id="PS50109"/>
    </source>
</evidence>
<dbReference type="Proteomes" id="UP000218767">
    <property type="component" value="Unassembled WGS sequence"/>
</dbReference>
<dbReference type="InterPro" id="IPR005467">
    <property type="entry name" value="His_kinase_dom"/>
</dbReference>
<dbReference type="InterPro" id="IPR036890">
    <property type="entry name" value="HATPase_C_sf"/>
</dbReference>
<evidence type="ECO:0000256" key="1">
    <source>
        <dbReference type="SAM" id="Phobius"/>
    </source>
</evidence>
<dbReference type="SUPFAM" id="SSF55874">
    <property type="entry name" value="ATPase domain of HSP90 chaperone/DNA topoisomerase II/histidine kinase"/>
    <property type="match status" value="1"/>
</dbReference>
<gene>
    <name evidence="3" type="ORF">COB20_00125</name>
</gene>
<protein>
    <recommendedName>
        <fullName evidence="2">Histidine kinase domain-containing protein</fullName>
    </recommendedName>
</protein>
<accession>A0A2A4XIW4</accession>
<dbReference type="AlphaFoldDB" id="A0A2A4XIW4"/>
<proteinExistence type="predicted"/>
<comment type="caution">
    <text evidence="3">The sequence shown here is derived from an EMBL/GenBank/DDBJ whole genome shotgun (WGS) entry which is preliminary data.</text>
</comment>
<keyword evidence="1" id="KW-0472">Membrane</keyword>
<dbReference type="EMBL" id="NVUL01000001">
    <property type="protein sequence ID" value="PCI82424.1"/>
    <property type="molecule type" value="Genomic_DNA"/>
</dbReference>
<organism evidence="3 4">
    <name type="scientific">SAR86 cluster bacterium</name>
    <dbReference type="NCBI Taxonomy" id="2030880"/>
    <lineage>
        <taxon>Bacteria</taxon>
        <taxon>Pseudomonadati</taxon>
        <taxon>Pseudomonadota</taxon>
        <taxon>Gammaproteobacteria</taxon>
        <taxon>SAR86 cluster</taxon>
    </lineage>
</organism>
<dbReference type="Gene3D" id="3.30.565.10">
    <property type="entry name" value="Histidine kinase-like ATPase, C-terminal domain"/>
    <property type="match status" value="1"/>
</dbReference>
<keyword evidence="1" id="KW-0812">Transmembrane</keyword>
<evidence type="ECO:0000313" key="3">
    <source>
        <dbReference type="EMBL" id="PCI82424.1"/>
    </source>
</evidence>
<feature type="domain" description="Histidine kinase" evidence="2">
    <location>
        <begin position="152"/>
        <end position="352"/>
    </location>
</feature>
<feature type="transmembrane region" description="Helical" evidence="1">
    <location>
        <begin position="6"/>
        <end position="24"/>
    </location>
</feature>
<dbReference type="PROSITE" id="PS50109">
    <property type="entry name" value="HIS_KIN"/>
    <property type="match status" value="1"/>
</dbReference>
<dbReference type="Pfam" id="PF02518">
    <property type="entry name" value="HATPase_c"/>
    <property type="match status" value="1"/>
</dbReference>
<evidence type="ECO:0000313" key="4">
    <source>
        <dbReference type="Proteomes" id="UP000218767"/>
    </source>
</evidence>